<name>A0A8J3CWU4_9BACT</name>
<sequence length="73" mass="8450">MKAIKGVLHKGKIKFDKPFDSGKPVRVTVIFEEETMAEGEILKKFSFEESQEFLKDLNVSFSDEVIKERNLSR</sequence>
<dbReference type="EMBL" id="BMYF01000010">
    <property type="protein sequence ID" value="GHB37958.1"/>
    <property type="molecule type" value="Genomic_DNA"/>
</dbReference>
<dbReference type="AlphaFoldDB" id="A0A8J3CWU4"/>
<gene>
    <name evidence="1" type="ORF">GCM10008106_18990</name>
</gene>
<organism evidence="1 2">
    <name type="scientific">Mongoliitalea lutea</name>
    <dbReference type="NCBI Taxonomy" id="849756"/>
    <lineage>
        <taxon>Bacteria</taxon>
        <taxon>Pseudomonadati</taxon>
        <taxon>Bacteroidota</taxon>
        <taxon>Cytophagia</taxon>
        <taxon>Cytophagales</taxon>
        <taxon>Cyclobacteriaceae</taxon>
        <taxon>Mongoliitalea</taxon>
    </lineage>
</organism>
<proteinExistence type="predicted"/>
<accession>A0A8J3CWU4</accession>
<dbReference type="Proteomes" id="UP000642809">
    <property type="component" value="Unassembled WGS sequence"/>
</dbReference>
<keyword evidence="2" id="KW-1185">Reference proteome</keyword>
<dbReference type="RefSeq" id="WP_189581286.1">
    <property type="nucleotide sequence ID" value="NZ_BMYF01000010.1"/>
</dbReference>
<reference evidence="1" key="2">
    <citation type="submission" date="2020-09" db="EMBL/GenBank/DDBJ databases">
        <authorList>
            <person name="Sun Q."/>
            <person name="Kim S."/>
        </authorList>
    </citation>
    <scope>NUCLEOTIDE SEQUENCE</scope>
    <source>
        <strain evidence="1">KCTC 23224</strain>
    </source>
</reference>
<evidence type="ECO:0000313" key="2">
    <source>
        <dbReference type="Proteomes" id="UP000642809"/>
    </source>
</evidence>
<reference evidence="1" key="1">
    <citation type="journal article" date="2014" name="Int. J. Syst. Evol. Microbiol.">
        <title>Complete genome sequence of Corynebacterium casei LMG S-19264T (=DSM 44701T), isolated from a smear-ripened cheese.</title>
        <authorList>
            <consortium name="US DOE Joint Genome Institute (JGI-PGF)"/>
            <person name="Walter F."/>
            <person name="Albersmeier A."/>
            <person name="Kalinowski J."/>
            <person name="Ruckert C."/>
        </authorList>
    </citation>
    <scope>NUCLEOTIDE SEQUENCE</scope>
    <source>
        <strain evidence="1">KCTC 23224</strain>
    </source>
</reference>
<comment type="caution">
    <text evidence="1">The sequence shown here is derived from an EMBL/GenBank/DDBJ whole genome shotgun (WGS) entry which is preliminary data.</text>
</comment>
<evidence type="ECO:0000313" key="1">
    <source>
        <dbReference type="EMBL" id="GHB37958.1"/>
    </source>
</evidence>
<protein>
    <submittedName>
        <fullName evidence="1">Uncharacterized protein</fullName>
    </submittedName>
</protein>